<keyword evidence="5 6" id="KW-0472">Membrane</keyword>
<dbReference type="InterPro" id="IPR050545">
    <property type="entry name" value="Mycobact_MmpL"/>
</dbReference>
<feature type="transmembrane region" description="Helical" evidence="6">
    <location>
        <begin position="222"/>
        <end position="240"/>
    </location>
</feature>
<evidence type="ECO:0000256" key="1">
    <source>
        <dbReference type="ARBA" id="ARBA00004651"/>
    </source>
</evidence>
<organism evidence="8 9">
    <name type="scientific">Amphritea pacifica</name>
    <dbReference type="NCBI Taxonomy" id="2811233"/>
    <lineage>
        <taxon>Bacteria</taxon>
        <taxon>Pseudomonadati</taxon>
        <taxon>Pseudomonadota</taxon>
        <taxon>Gammaproteobacteria</taxon>
        <taxon>Oceanospirillales</taxon>
        <taxon>Oceanospirillaceae</taxon>
        <taxon>Amphritea</taxon>
    </lineage>
</organism>
<evidence type="ECO:0000256" key="2">
    <source>
        <dbReference type="ARBA" id="ARBA00022475"/>
    </source>
</evidence>
<feature type="transmembrane region" description="Helical" evidence="6">
    <location>
        <begin position="655"/>
        <end position="676"/>
    </location>
</feature>
<comment type="subcellular location">
    <subcellularLocation>
        <location evidence="1">Cell membrane</location>
        <topology evidence="1">Multi-pass membrane protein</topology>
    </subcellularLocation>
</comment>
<dbReference type="Pfam" id="PF03176">
    <property type="entry name" value="MMPL"/>
    <property type="match status" value="2"/>
</dbReference>
<keyword evidence="3 6" id="KW-0812">Transmembrane</keyword>
<feature type="transmembrane region" description="Helical" evidence="6">
    <location>
        <begin position="278"/>
        <end position="299"/>
    </location>
</feature>
<dbReference type="PANTHER" id="PTHR33406">
    <property type="entry name" value="MEMBRANE PROTEIN MJ1562-RELATED"/>
    <property type="match status" value="1"/>
</dbReference>
<dbReference type="InterPro" id="IPR000731">
    <property type="entry name" value="SSD"/>
</dbReference>
<feature type="transmembrane region" description="Helical" evidence="6">
    <location>
        <begin position="730"/>
        <end position="749"/>
    </location>
</feature>
<dbReference type="RefSeq" id="WP_205209349.1">
    <property type="nucleotide sequence ID" value="NZ_JAFFZO010000005.1"/>
</dbReference>
<evidence type="ECO:0000313" key="8">
    <source>
        <dbReference type="EMBL" id="MBN0987280.1"/>
    </source>
</evidence>
<evidence type="ECO:0000259" key="7">
    <source>
        <dbReference type="PROSITE" id="PS50156"/>
    </source>
</evidence>
<accession>A0ABS2W6F0</accession>
<feature type="transmembrane region" description="Helical" evidence="6">
    <location>
        <begin position="603"/>
        <end position="622"/>
    </location>
</feature>
<sequence>MKEKLFAVVLRHPVLILLACLVLTVLATVGGKNLVFKSDYRVFFSEENPQLVAYESIQNIFNKSDNVAFIVIPADGDIYTPEHLQLLRQITTDAWQIPYSTRVDSIANYQHTWAEEDDMIVEDLVSEGQPLDPSALDRIREIVNTEPILLNKIASVKGQVSLVNVTVQMPMIDPVAEVPEVVARVREIQQKYMAENPGLEIKLSGIVMMNNSFAESALKDNATLIPIMFGVVVLTMLVLLRTFSGTFSTVIIIAASIAAAMGLAGWSGMFLTGPSASAPTMILTLAVADCIHILSTMFYEMRRGIAKRDALLDSLRINFQPVMLTSVTTAIGFLSMNFSDSPPFRDLGNIVAVGVMLAFLFSITLFPALLMVLPVRVRKTREEDRDWTRSLAAFVTSKRRILLPGMSVFMLLLIAFLPMNQLNDDFVKYFDTSVPFRQATDYMQDNLSGMTMMEISIDSGESSGINDPAFLKKLGVFSDWLRSQPETDHVSTLTDTLRRLNKNMHGDDQSYYRLPEDRELSAQYLLLYEMSLPYGLDLNNQLNVDKSSVRVVGTFKNLTSNELVSLEERVQNWFARNAPEYQVQTTGPNLMFAHISQRNIKSMLSGIALALVLISLLLGFALRSVRFGLISLLPNLAPAAMGFGLWYLIDGQVGLGLSVVAGMTLGIVVDDTVHFLSKYLYARRHRDADSVAAVQYAFGSVGRALWITTFVLVCGFMVLAQSSFKLNADMGFLTALTILIALVVDFLFLPPLLMVFDKTKIETPATTSQGVER</sequence>
<evidence type="ECO:0000256" key="6">
    <source>
        <dbReference type="SAM" id="Phobius"/>
    </source>
</evidence>
<keyword evidence="9" id="KW-1185">Reference proteome</keyword>
<feature type="domain" description="SSD" evidence="7">
    <location>
        <begin position="247"/>
        <end position="372"/>
    </location>
</feature>
<feature type="transmembrane region" description="Helical" evidence="6">
    <location>
        <begin position="704"/>
        <end position="724"/>
    </location>
</feature>
<protein>
    <submittedName>
        <fullName evidence="8">MMPL family transporter</fullName>
    </submittedName>
</protein>
<proteinExistence type="predicted"/>
<comment type="caution">
    <text evidence="8">The sequence shown here is derived from an EMBL/GenBank/DDBJ whole genome shotgun (WGS) entry which is preliminary data.</text>
</comment>
<feature type="transmembrane region" description="Helical" evidence="6">
    <location>
        <begin position="247"/>
        <end position="266"/>
    </location>
</feature>
<name>A0ABS2W6F0_9GAMM</name>
<dbReference type="InterPro" id="IPR004869">
    <property type="entry name" value="MMPL_dom"/>
</dbReference>
<dbReference type="SUPFAM" id="SSF82866">
    <property type="entry name" value="Multidrug efflux transporter AcrB transmembrane domain"/>
    <property type="match status" value="2"/>
</dbReference>
<evidence type="ECO:0000313" key="9">
    <source>
        <dbReference type="Proteomes" id="UP000760472"/>
    </source>
</evidence>
<keyword evidence="2" id="KW-1003">Cell membrane</keyword>
<evidence type="ECO:0000256" key="5">
    <source>
        <dbReference type="ARBA" id="ARBA00023136"/>
    </source>
</evidence>
<feature type="transmembrane region" description="Helical" evidence="6">
    <location>
        <begin position="319"/>
        <end position="338"/>
    </location>
</feature>
<dbReference type="PANTHER" id="PTHR33406:SF12">
    <property type="entry name" value="BLR2997 PROTEIN"/>
    <property type="match status" value="1"/>
</dbReference>
<keyword evidence="4 6" id="KW-1133">Transmembrane helix</keyword>
<evidence type="ECO:0000256" key="3">
    <source>
        <dbReference type="ARBA" id="ARBA00022692"/>
    </source>
</evidence>
<reference evidence="8 9" key="1">
    <citation type="submission" date="2021-02" db="EMBL/GenBank/DDBJ databases">
        <title>A novel species of genus Amphritea isolated from a fishpond in China.</title>
        <authorList>
            <person name="Lu H."/>
        </authorList>
    </citation>
    <scope>NUCLEOTIDE SEQUENCE [LARGE SCALE GENOMIC DNA]</scope>
    <source>
        <strain evidence="8 9">RP18W</strain>
    </source>
</reference>
<feature type="transmembrane region" description="Helical" evidence="6">
    <location>
        <begin position="401"/>
        <end position="419"/>
    </location>
</feature>
<feature type="transmembrane region" description="Helical" evidence="6">
    <location>
        <begin position="629"/>
        <end position="649"/>
    </location>
</feature>
<dbReference type="Gene3D" id="1.20.1640.10">
    <property type="entry name" value="Multidrug efflux transporter AcrB transmembrane domain"/>
    <property type="match status" value="2"/>
</dbReference>
<dbReference type="EMBL" id="JAFFZP010000009">
    <property type="protein sequence ID" value="MBN0987280.1"/>
    <property type="molecule type" value="Genomic_DNA"/>
</dbReference>
<evidence type="ECO:0000256" key="4">
    <source>
        <dbReference type="ARBA" id="ARBA00022989"/>
    </source>
</evidence>
<dbReference type="Proteomes" id="UP000760472">
    <property type="component" value="Unassembled WGS sequence"/>
</dbReference>
<dbReference type="PROSITE" id="PS50156">
    <property type="entry name" value="SSD"/>
    <property type="match status" value="1"/>
</dbReference>
<gene>
    <name evidence="8" type="ORF">JW498_07915</name>
</gene>
<feature type="transmembrane region" description="Helical" evidence="6">
    <location>
        <begin position="350"/>
        <end position="373"/>
    </location>
</feature>